<dbReference type="EMBL" id="CAICTM010001456">
    <property type="protein sequence ID" value="CAB9523806.1"/>
    <property type="molecule type" value="Genomic_DNA"/>
</dbReference>
<evidence type="ECO:0000313" key="4">
    <source>
        <dbReference type="Proteomes" id="UP001153069"/>
    </source>
</evidence>
<accession>A0A9N8EM92</accession>
<feature type="region of interest" description="Disordered" evidence="1">
    <location>
        <begin position="789"/>
        <end position="811"/>
    </location>
</feature>
<proteinExistence type="predicted"/>
<organism evidence="3 4">
    <name type="scientific">Seminavis robusta</name>
    <dbReference type="NCBI Taxonomy" id="568900"/>
    <lineage>
        <taxon>Eukaryota</taxon>
        <taxon>Sar</taxon>
        <taxon>Stramenopiles</taxon>
        <taxon>Ochrophyta</taxon>
        <taxon>Bacillariophyta</taxon>
        <taxon>Bacillariophyceae</taxon>
        <taxon>Bacillariophycidae</taxon>
        <taxon>Naviculales</taxon>
        <taxon>Naviculaceae</taxon>
        <taxon>Seminavis</taxon>
    </lineage>
</organism>
<name>A0A9N8EM92_9STRA</name>
<dbReference type="InterPro" id="IPR011692">
    <property type="entry name" value="Stress_up-reg_Nod19"/>
</dbReference>
<gene>
    <name evidence="3" type="ORF">SEMRO_1458_G274410.1</name>
</gene>
<keyword evidence="2" id="KW-0732">Signal</keyword>
<protein>
    <submittedName>
        <fullName evidence="3">Stress up-regulated Nod 19</fullName>
    </submittedName>
</protein>
<feature type="chain" id="PRO_5040375203" evidence="2">
    <location>
        <begin position="27"/>
        <end position="811"/>
    </location>
</feature>
<sequence length="811" mass="90224">MMLSLEAPTCWALLLLSFLPVQLASAKNMNNGVYHIANPAATKDGSPGYSTEYQTEYFEVYSAVISTYYSQVYWALLDPVKLPEHILKRFANKTMAIVGYEVDQVQVQPDGTEIPVPITHAYNHHYLTTIWDSTKVELVKRSKPTHYGHNNGHGEPFTFEDLSPQQGPVKLGGVQIPSKQSFFEGNGAEMRLSYHGYPKGYAQLVHNPDSWSIYVMQIDTWNREESSPKFKPGPLPKSSPVYNDSTATYSGLLECPCNDKMLSTKVYYKRYKSLNLSDEHQCVGQLRNASECWEGGQFVAPTPNVRTHMLKGDDSKPPFCSVRLHDDGALDVFWNDMADSVLDHHQVREDPSKVIGFVSNNAINASVSLDSGTNAATLTLVGPADAWFGMALGTDTMCNEAWEGDECPETGAGPYAIIVSGDSVQERNLAFHGKGVILPPSIKVISNTVEGGNRTVVITRSLQGADDRYFSFDSRGALNYQVPVIVARGCSLTFAQHCQHGSTMLNFIKVETPLQICQDGIVSQIGGRNFEMDGRCPPEASSLFEQKNPSCWLDTYQGGLSCCHHLQTLLDSDQYIPWKDQLLEYQIKFRYYFEEYVPAKATAPPSHQNLYRIYRQTESFAGEYDVVQCPPGTPPSQCVHQITARFSVLDLQKDSGREDADGIQLVYAGPHCHAPSCLSMELYNADTGHLLCRSEPIKGQSTDRVYDELGYIAIPPCLWGYEEGLMDPIFLPSNATLLAIKRNNNTLLHTGEMASWQCRGVFVVNKKTGAETGDRGKAVNKEKTMFQIDVAENDEQELNQRSRRGSPEVPV</sequence>
<evidence type="ECO:0000256" key="1">
    <source>
        <dbReference type="SAM" id="MobiDB-lite"/>
    </source>
</evidence>
<dbReference type="OrthoDB" id="43999at2759"/>
<dbReference type="Proteomes" id="UP001153069">
    <property type="component" value="Unassembled WGS sequence"/>
</dbReference>
<keyword evidence="4" id="KW-1185">Reference proteome</keyword>
<dbReference type="AlphaFoldDB" id="A0A9N8EM92"/>
<feature type="signal peptide" evidence="2">
    <location>
        <begin position="1"/>
        <end position="26"/>
    </location>
</feature>
<comment type="caution">
    <text evidence="3">The sequence shown here is derived from an EMBL/GenBank/DDBJ whole genome shotgun (WGS) entry which is preliminary data.</text>
</comment>
<evidence type="ECO:0000313" key="3">
    <source>
        <dbReference type="EMBL" id="CAB9523806.1"/>
    </source>
</evidence>
<dbReference type="Pfam" id="PF07712">
    <property type="entry name" value="SURNod19"/>
    <property type="match status" value="1"/>
</dbReference>
<reference evidence="3" key="1">
    <citation type="submission" date="2020-06" db="EMBL/GenBank/DDBJ databases">
        <authorList>
            <consortium name="Plant Systems Biology data submission"/>
        </authorList>
    </citation>
    <scope>NUCLEOTIDE SEQUENCE</scope>
    <source>
        <strain evidence="3">D6</strain>
    </source>
</reference>
<evidence type="ECO:0000256" key="2">
    <source>
        <dbReference type="SAM" id="SignalP"/>
    </source>
</evidence>